<dbReference type="PANTHER" id="PTHR10584:SF166">
    <property type="entry name" value="RIBOKINASE"/>
    <property type="match status" value="1"/>
</dbReference>
<organism evidence="4">
    <name type="scientific">Deinococcus sonorensis KR-87</name>
    <dbReference type="NCBI Taxonomy" id="694439"/>
    <lineage>
        <taxon>Bacteria</taxon>
        <taxon>Thermotogati</taxon>
        <taxon>Deinococcota</taxon>
        <taxon>Deinococci</taxon>
        <taxon>Deinococcales</taxon>
        <taxon>Deinococcaceae</taxon>
        <taxon>Deinococcus</taxon>
    </lineage>
</organism>
<geneLocation type="plasmid" evidence="4">
    <name>pDson03</name>
</geneLocation>
<dbReference type="AlphaFoldDB" id="A0AAU7U6J3"/>
<gene>
    <name evidence="4" type="ORF">ABOD76_03260</name>
</gene>
<dbReference type="PRINTS" id="PR00990">
    <property type="entry name" value="RIBOKINASE"/>
</dbReference>
<accession>A0AAU7U6J3</accession>
<dbReference type="InterPro" id="IPR011611">
    <property type="entry name" value="PfkB_dom"/>
</dbReference>
<dbReference type="InterPro" id="IPR029056">
    <property type="entry name" value="Ribokinase-like"/>
</dbReference>
<keyword evidence="4" id="KW-0614">Plasmid</keyword>
<dbReference type="GO" id="GO:0005829">
    <property type="term" value="C:cytosol"/>
    <property type="evidence" value="ECO:0007669"/>
    <property type="project" value="TreeGrafter"/>
</dbReference>
<dbReference type="InterPro" id="IPR002139">
    <property type="entry name" value="Ribo/fructo_kinase"/>
</dbReference>
<evidence type="ECO:0000259" key="3">
    <source>
        <dbReference type="Pfam" id="PF00294"/>
    </source>
</evidence>
<evidence type="ECO:0000256" key="1">
    <source>
        <dbReference type="ARBA" id="ARBA00022679"/>
    </source>
</evidence>
<dbReference type="GO" id="GO:0006796">
    <property type="term" value="P:phosphate-containing compound metabolic process"/>
    <property type="evidence" value="ECO:0007669"/>
    <property type="project" value="UniProtKB-ARBA"/>
</dbReference>
<dbReference type="EMBL" id="CP158298">
    <property type="protein sequence ID" value="XBV84091.1"/>
    <property type="molecule type" value="Genomic_DNA"/>
</dbReference>
<proteinExistence type="predicted"/>
<dbReference type="RefSeq" id="WP_350242111.1">
    <property type="nucleotide sequence ID" value="NZ_CP158298.1"/>
</dbReference>
<reference evidence="4" key="1">
    <citation type="submission" date="2024-06" db="EMBL/GenBank/DDBJ databases">
        <title>Draft Genome Sequence of Deinococcus sonorensis Type Strain KR-87, a Biofilm Producing Representative of the Genus Deinococcus.</title>
        <authorList>
            <person name="Boren L.S."/>
            <person name="Grosso R.A."/>
            <person name="Hugenberg-Cox A.N."/>
            <person name="Hill J.T.E."/>
            <person name="Albert C.M."/>
            <person name="Tuohy J.M."/>
        </authorList>
    </citation>
    <scope>NUCLEOTIDE SEQUENCE</scope>
    <source>
        <strain evidence="4">KR-87</strain>
        <plasmid evidence="4">pDson03</plasmid>
    </source>
</reference>
<keyword evidence="1" id="KW-0808">Transferase</keyword>
<dbReference type="Gene3D" id="3.40.1190.20">
    <property type="match status" value="1"/>
</dbReference>
<name>A0AAU7U6J3_9DEIO</name>
<feature type="domain" description="Carbohydrate kinase PfkB" evidence="3">
    <location>
        <begin position="9"/>
        <end position="282"/>
    </location>
</feature>
<evidence type="ECO:0000313" key="4">
    <source>
        <dbReference type="EMBL" id="XBV84091.1"/>
    </source>
</evidence>
<dbReference type="PANTHER" id="PTHR10584">
    <property type="entry name" value="SUGAR KINASE"/>
    <property type="match status" value="1"/>
</dbReference>
<keyword evidence="2 4" id="KW-0418">Kinase</keyword>
<protein>
    <submittedName>
        <fullName evidence="4">PfkB family carbohydrate kinase</fullName>
    </submittedName>
</protein>
<evidence type="ECO:0000256" key="2">
    <source>
        <dbReference type="ARBA" id="ARBA00022777"/>
    </source>
</evidence>
<dbReference type="Pfam" id="PF00294">
    <property type="entry name" value="PfkB"/>
    <property type="match status" value="1"/>
</dbReference>
<dbReference type="GO" id="GO:0016301">
    <property type="term" value="F:kinase activity"/>
    <property type="evidence" value="ECO:0007669"/>
    <property type="project" value="UniProtKB-KW"/>
</dbReference>
<sequence>MAEPLRPEVLFVGSVHLDRMIQLAQLPAPGETVIASESWSQLGGKAANQAMAAAAHPPVRSALMACVGEDEDGRQAARTLRSLGVEPLLQLAPQLATGSSVALLEASGENVGVVLPGANVALSAEPLAARLRTQPPALLVCQWETRPDTLQAVLERGRAAGVPVLMNAAPWQEAYRPLLPLADHVVVNAVEAQAWTGTDPQGRRPRLPFGHPSVVVTLGAGGVLHYQHDELTFDLQAPRVQARSSHGAGDHFVGVLATALAQQQPLPAALEQATASAARFVQLLHKHPLPAAP</sequence>
<dbReference type="SUPFAM" id="SSF53613">
    <property type="entry name" value="Ribokinase-like"/>
    <property type="match status" value="1"/>
</dbReference>
<dbReference type="KEGG" id="dsc:ABOD76_03260"/>